<dbReference type="PROSITE" id="PS50181">
    <property type="entry name" value="FBOX"/>
    <property type="match status" value="1"/>
</dbReference>
<sequence length="391" mass="45489">MAENVAPPPSVQGLKLYICALATLHMPVWNAYKIFCEQHGVIDFPEFEFWYYRFYRGHFDFNYDRRLAPKTRSFTELPIHIFEMVGEHLDMFDRLIVRQVSKTLQSLIDTPTPKISKITVKFWETSSILEFDDEMITFSRGFMSTKKQKLATPTGPHWAHALSYLLPVFQNPKLKLKILGLHYFDVENSERFNKMLQIAQNKICEKSIAQNKKFHVEKLSIIPNYDTMDLNVLMALQYLDKGVLREIDVVNRVDGITDNKNILEKLVGLEQFQAIQTIECKGKMGGDPGSMAFFLNSPRVSFKLFRKMTAKELAEMIKTLMKSTVLEKFHLSPPDMYNFPAKSLSKMLTQPEFFKAKGVPANIRFHKIQEDQFYKIDITEQLITIEKVEND</sequence>
<dbReference type="SUPFAM" id="SSF81383">
    <property type="entry name" value="F-box domain"/>
    <property type="match status" value="1"/>
</dbReference>
<feature type="domain" description="F-box" evidence="1">
    <location>
        <begin position="71"/>
        <end position="118"/>
    </location>
</feature>
<evidence type="ECO:0000313" key="2">
    <source>
        <dbReference type="EMBL" id="EGT51176.1"/>
    </source>
</evidence>
<keyword evidence="3" id="KW-1185">Reference proteome</keyword>
<dbReference type="CDD" id="cd22150">
    <property type="entry name" value="F-box_CeFBXA-like"/>
    <property type="match status" value="1"/>
</dbReference>
<dbReference type="InterPro" id="IPR036047">
    <property type="entry name" value="F-box-like_dom_sf"/>
</dbReference>
<dbReference type="AlphaFoldDB" id="G0N304"/>
<dbReference type="Pfam" id="PF00646">
    <property type="entry name" value="F-box"/>
    <property type="match status" value="1"/>
</dbReference>
<accession>G0N304</accession>
<organism evidence="3">
    <name type="scientific">Caenorhabditis brenneri</name>
    <name type="common">Nematode worm</name>
    <dbReference type="NCBI Taxonomy" id="135651"/>
    <lineage>
        <taxon>Eukaryota</taxon>
        <taxon>Metazoa</taxon>
        <taxon>Ecdysozoa</taxon>
        <taxon>Nematoda</taxon>
        <taxon>Chromadorea</taxon>
        <taxon>Rhabditida</taxon>
        <taxon>Rhabditina</taxon>
        <taxon>Rhabditomorpha</taxon>
        <taxon>Rhabditoidea</taxon>
        <taxon>Rhabditidae</taxon>
        <taxon>Peloderinae</taxon>
        <taxon>Caenorhabditis</taxon>
    </lineage>
</organism>
<evidence type="ECO:0000259" key="1">
    <source>
        <dbReference type="PROSITE" id="PS50181"/>
    </source>
</evidence>
<dbReference type="InterPro" id="IPR001810">
    <property type="entry name" value="F-box_dom"/>
</dbReference>
<dbReference type="EMBL" id="GL379832">
    <property type="protein sequence ID" value="EGT51176.1"/>
    <property type="molecule type" value="Genomic_DNA"/>
</dbReference>
<dbReference type="OMA" id="DDEMITF"/>
<dbReference type="SMART" id="SM00256">
    <property type="entry name" value="FBOX"/>
    <property type="match status" value="1"/>
</dbReference>
<dbReference type="GO" id="GO:0045087">
    <property type="term" value="P:innate immune response"/>
    <property type="evidence" value="ECO:0007669"/>
    <property type="project" value="TreeGrafter"/>
</dbReference>
<dbReference type="PANTHER" id="PTHR23015:SF4">
    <property type="entry name" value="DUF38 DOMAIN-CONTAINING PROTEIN-RELATED"/>
    <property type="match status" value="1"/>
</dbReference>
<protein>
    <recommendedName>
        <fullName evidence="1">F-box domain-containing protein</fullName>
    </recommendedName>
</protein>
<evidence type="ECO:0000313" key="3">
    <source>
        <dbReference type="Proteomes" id="UP000008068"/>
    </source>
</evidence>
<dbReference type="Proteomes" id="UP000008068">
    <property type="component" value="Unassembled WGS sequence"/>
</dbReference>
<dbReference type="InterPro" id="IPR040161">
    <property type="entry name" value="FB224"/>
</dbReference>
<proteinExistence type="predicted"/>
<name>G0N304_CAEBE</name>
<reference evidence="3" key="1">
    <citation type="submission" date="2011-07" db="EMBL/GenBank/DDBJ databases">
        <authorList>
            <consortium name="Caenorhabditis brenneri Sequencing and Analysis Consortium"/>
            <person name="Wilson R.K."/>
        </authorList>
    </citation>
    <scope>NUCLEOTIDE SEQUENCE [LARGE SCALE GENOMIC DNA]</scope>
    <source>
        <strain evidence="3">PB2801</strain>
    </source>
</reference>
<dbReference type="InParanoid" id="G0N304"/>
<gene>
    <name evidence="2" type="ORF">CAEBREN_06648</name>
</gene>
<dbReference type="HOGENOM" id="CLU_030831_3_3_1"/>
<dbReference type="PANTHER" id="PTHR23015">
    <property type="entry name" value="UNCHARACTERIZED C.ELEGANS PROTEIN"/>
    <property type="match status" value="1"/>
</dbReference>